<dbReference type="Proteomes" id="UP000241890">
    <property type="component" value="Unassembled WGS sequence"/>
</dbReference>
<dbReference type="AlphaFoldDB" id="A0A2R5GL74"/>
<evidence type="ECO:0000313" key="2">
    <source>
        <dbReference type="Proteomes" id="UP000241890"/>
    </source>
</evidence>
<comment type="caution">
    <text evidence="1">The sequence shown here is derived from an EMBL/GenBank/DDBJ whole genome shotgun (WGS) entry which is preliminary data.</text>
</comment>
<reference evidence="1 2" key="1">
    <citation type="submission" date="2017-12" db="EMBL/GenBank/DDBJ databases">
        <title>Sequencing, de novo assembly and annotation of complete genome of a new Thraustochytrid species, strain FCC1311.</title>
        <authorList>
            <person name="Sedici K."/>
            <person name="Godart F."/>
            <person name="Aiese Cigliano R."/>
            <person name="Sanseverino W."/>
            <person name="Barakat M."/>
            <person name="Ortet P."/>
            <person name="Marechal E."/>
            <person name="Cagnac O."/>
            <person name="Amato A."/>
        </authorList>
    </citation>
    <scope>NUCLEOTIDE SEQUENCE [LARGE SCALE GENOMIC DNA]</scope>
</reference>
<organism evidence="1 2">
    <name type="scientific">Hondaea fermentalgiana</name>
    <dbReference type="NCBI Taxonomy" id="2315210"/>
    <lineage>
        <taxon>Eukaryota</taxon>
        <taxon>Sar</taxon>
        <taxon>Stramenopiles</taxon>
        <taxon>Bigyra</taxon>
        <taxon>Labyrinthulomycetes</taxon>
        <taxon>Thraustochytrida</taxon>
        <taxon>Thraustochytriidae</taxon>
        <taxon>Hondaea</taxon>
    </lineage>
</organism>
<keyword evidence="2" id="KW-1185">Reference proteome</keyword>
<dbReference type="InParanoid" id="A0A2R5GL74"/>
<dbReference type="EMBL" id="BEYU01000045">
    <property type="protein sequence ID" value="GBG28624.1"/>
    <property type="molecule type" value="Genomic_DNA"/>
</dbReference>
<sequence>MDTSSEGSVSSCESVDYAGETEHKVEMMQEAMRGGEAAVLAAVLNGEMGPVTNIHLNAALRLDLVSVVNALVGLPSVDVRGLFFAAFDEACSVLCMEILLAAVEYELPCFMKDFVCRVESVELMRYLLTHPSVIVRSVGTGPWRGRDGRSPLGFKTNVKNNLPLRAAVQRLDYEMISLLVSFRETDASDFYASSKKYEPSAISLAVEMEDKRALRLLVRGLGPDPAQRLGAEFRGRRAEYIDARRAIASTKKLLHAEAEQTRARICKILAERPRAEMESASELVRALEQELGPENLACIFTKSYPPNEFRRRLRIAITDLRTLAAPIETQRTAGA</sequence>
<protein>
    <submittedName>
        <fullName evidence="1">Uncharacterized protein</fullName>
    </submittedName>
</protein>
<accession>A0A2R5GL74</accession>
<gene>
    <name evidence="1" type="ORF">FCC1311_048452</name>
</gene>
<proteinExistence type="predicted"/>
<evidence type="ECO:0000313" key="1">
    <source>
        <dbReference type="EMBL" id="GBG28624.1"/>
    </source>
</evidence>
<name>A0A2R5GL74_9STRA</name>